<keyword evidence="2" id="KW-1185">Reference proteome</keyword>
<dbReference type="EMBL" id="CAXLJM020000043">
    <property type="protein sequence ID" value="CAL8110074.1"/>
    <property type="molecule type" value="Genomic_DNA"/>
</dbReference>
<reference evidence="1 2" key="1">
    <citation type="submission" date="2024-08" db="EMBL/GenBank/DDBJ databases">
        <authorList>
            <person name="Cucini C."/>
            <person name="Frati F."/>
        </authorList>
    </citation>
    <scope>NUCLEOTIDE SEQUENCE [LARGE SCALE GENOMIC DNA]</scope>
</reference>
<evidence type="ECO:0000313" key="1">
    <source>
        <dbReference type="EMBL" id="CAL8110074.1"/>
    </source>
</evidence>
<name>A0ABP1QRF9_9HEXA</name>
<gene>
    <name evidence="1" type="ORF">ODALV1_LOCUS13955</name>
</gene>
<dbReference type="Proteomes" id="UP001642540">
    <property type="component" value="Unassembled WGS sequence"/>
</dbReference>
<evidence type="ECO:0000313" key="2">
    <source>
        <dbReference type="Proteomes" id="UP001642540"/>
    </source>
</evidence>
<comment type="caution">
    <text evidence="1">The sequence shown here is derived from an EMBL/GenBank/DDBJ whole genome shotgun (WGS) entry which is preliminary data.</text>
</comment>
<accession>A0ABP1QRF9</accession>
<sequence length="87" mass="10101">MVGSGSTRVRVECILLQRSITSHPKKTPSLQTFQTNQYQQPALRLFYFNLLHKFLKKTVPQRDSEICKVSDNEPYTITIGMMRVIEL</sequence>
<organism evidence="1 2">
    <name type="scientific">Orchesella dallaii</name>
    <dbReference type="NCBI Taxonomy" id="48710"/>
    <lineage>
        <taxon>Eukaryota</taxon>
        <taxon>Metazoa</taxon>
        <taxon>Ecdysozoa</taxon>
        <taxon>Arthropoda</taxon>
        <taxon>Hexapoda</taxon>
        <taxon>Collembola</taxon>
        <taxon>Entomobryomorpha</taxon>
        <taxon>Entomobryoidea</taxon>
        <taxon>Orchesellidae</taxon>
        <taxon>Orchesellinae</taxon>
        <taxon>Orchesella</taxon>
    </lineage>
</organism>
<protein>
    <submittedName>
        <fullName evidence="1">Uncharacterized protein</fullName>
    </submittedName>
</protein>
<proteinExistence type="predicted"/>